<name>A0ABS3ATI1_9ACTN</name>
<dbReference type="CDD" id="cd07812">
    <property type="entry name" value="SRPBCC"/>
    <property type="match status" value="1"/>
</dbReference>
<dbReference type="EMBL" id="JAFIUH010000003">
    <property type="protein sequence ID" value="MBN4059550.1"/>
    <property type="molecule type" value="Genomic_DNA"/>
</dbReference>
<dbReference type="Gene3D" id="3.30.530.20">
    <property type="match status" value="1"/>
</dbReference>
<protein>
    <submittedName>
        <fullName evidence="1">SRPBCC family protein</fullName>
    </submittedName>
</protein>
<evidence type="ECO:0000313" key="1">
    <source>
        <dbReference type="EMBL" id="MBN4059550.1"/>
    </source>
</evidence>
<sequence length="162" mass="18207">MASLPFHTIELQESVLVEAVPLAVYAMISDVTRMGEWSPECLRSAWTSGIPGEVGSTFVGTNYEQNIATGQEWEWEWEWDMACEVVTAEPPVDFAWTVLSQAWDRNTTGWQPILDRHGRERQLQLVAARRDRLNRGMRTTLDAIAAAASALAEPQSDTITER</sequence>
<dbReference type="InterPro" id="IPR023393">
    <property type="entry name" value="START-like_dom_sf"/>
</dbReference>
<comment type="caution">
    <text evidence="1">The sequence shown here is derived from an EMBL/GenBank/DDBJ whole genome shotgun (WGS) entry which is preliminary data.</text>
</comment>
<keyword evidence="2" id="KW-1185">Reference proteome</keyword>
<gene>
    <name evidence="1" type="ORF">JYT35_00350</name>
</gene>
<organism evidence="1 2">
    <name type="scientific">Acidimicrobium ferrooxidans</name>
    <dbReference type="NCBI Taxonomy" id="53635"/>
    <lineage>
        <taxon>Bacteria</taxon>
        <taxon>Bacillati</taxon>
        <taxon>Actinomycetota</taxon>
        <taxon>Acidimicrobiia</taxon>
        <taxon>Acidimicrobiales</taxon>
        <taxon>Acidimicrobiaceae</taxon>
        <taxon>Acidimicrobium</taxon>
    </lineage>
</organism>
<reference evidence="1" key="1">
    <citation type="submission" date="2021-02" db="EMBL/GenBank/DDBJ databases">
        <title>Activity-based single-cell genomes from oceanic crustal fluid captures similar information to metagenomic and metatranscriptomic surveys with orders of magnitude less sampling.</title>
        <authorList>
            <person name="D'Angelo T.S."/>
            <person name="Orcutt B.N."/>
        </authorList>
    </citation>
    <scope>NUCLEOTIDE SEQUENCE [LARGE SCALE GENOMIC DNA]</scope>
    <source>
        <strain evidence="1">AH-315-J10</strain>
    </source>
</reference>
<dbReference type="SUPFAM" id="SSF55961">
    <property type="entry name" value="Bet v1-like"/>
    <property type="match status" value="1"/>
</dbReference>
<evidence type="ECO:0000313" key="2">
    <source>
        <dbReference type="Proteomes" id="UP000724964"/>
    </source>
</evidence>
<accession>A0ABS3ATI1</accession>
<proteinExistence type="predicted"/>
<dbReference type="Proteomes" id="UP000724964">
    <property type="component" value="Unassembled WGS sequence"/>
</dbReference>